<dbReference type="Proteomes" id="UP000008080">
    <property type="component" value="Chromosome"/>
</dbReference>
<dbReference type="EMBL" id="BX842650">
    <property type="protein sequence ID" value="CAE79470.1"/>
    <property type="molecule type" value="Genomic_DNA"/>
</dbReference>
<organism evidence="1 2">
    <name type="scientific">Bdellovibrio bacteriovorus (strain ATCC 15356 / DSM 50701 / NCIMB 9529 / HD100)</name>
    <dbReference type="NCBI Taxonomy" id="264462"/>
    <lineage>
        <taxon>Bacteria</taxon>
        <taxon>Pseudomonadati</taxon>
        <taxon>Bdellovibrionota</taxon>
        <taxon>Bdellovibrionia</taxon>
        <taxon>Bdellovibrionales</taxon>
        <taxon>Pseudobdellovibrionaceae</taxon>
        <taxon>Bdellovibrio</taxon>
    </lineage>
</organism>
<evidence type="ECO:0000313" key="1">
    <source>
        <dbReference type="EMBL" id="CAE79470.1"/>
    </source>
</evidence>
<keyword evidence="2" id="KW-1185">Reference proteome</keyword>
<gene>
    <name evidence="1" type="ordered locus">Bd1592</name>
</gene>
<dbReference type="KEGG" id="bba:Bd1592"/>
<sequence>MGHWSGLPLLGCEGVWMVWGGEFMGYFRFLVGRLSVLF</sequence>
<proteinExistence type="predicted"/>
<dbReference type="STRING" id="264462.Bd1592"/>
<dbReference type="AlphaFoldDB" id="Q6MMN4"/>
<dbReference type="HOGENOM" id="CLU_3325006_0_0_7"/>
<accession>Q6MMN4</accession>
<protein>
    <submittedName>
        <fullName evidence="1">Uncharacterized protein</fullName>
    </submittedName>
</protein>
<evidence type="ECO:0000313" key="2">
    <source>
        <dbReference type="Proteomes" id="UP000008080"/>
    </source>
</evidence>
<reference evidence="1 2" key="1">
    <citation type="journal article" date="2004" name="Science">
        <title>A predator unmasked: life cycle of Bdellovibrio bacteriovorus from a genomic perspective.</title>
        <authorList>
            <person name="Rendulic S."/>
            <person name="Jagtap P."/>
            <person name="Rosinus A."/>
            <person name="Eppinger M."/>
            <person name="Baar C."/>
            <person name="Lanz C."/>
            <person name="Keller H."/>
            <person name="Lambert C."/>
            <person name="Evans K.J."/>
            <person name="Goesmann A."/>
            <person name="Meyer F."/>
            <person name="Sockett R.E."/>
            <person name="Schuster S.C."/>
        </authorList>
    </citation>
    <scope>NUCLEOTIDE SEQUENCE [LARGE SCALE GENOMIC DNA]</scope>
    <source>
        <strain evidence="2">ATCC 15356 / DSM 50701 / NCIMB 9529 / HD100</strain>
    </source>
</reference>
<name>Q6MMN4_BDEBA</name>